<name>A0ABR4FLW1_9EURO</name>
<comment type="caution">
    <text evidence="1">The sequence shown here is derived from an EMBL/GenBank/DDBJ whole genome shotgun (WGS) entry which is preliminary data.</text>
</comment>
<dbReference type="Proteomes" id="UP001610563">
    <property type="component" value="Unassembled WGS sequence"/>
</dbReference>
<gene>
    <name evidence="1" type="ORF">BJX66DRAFT_91332</name>
</gene>
<evidence type="ECO:0008006" key="3">
    <source>
        <dbReference type="Google" id="ProtNLM"/>
    </source>
</evidence>
<evidence type="ECO:0000313" key="2">
    <source>
        <dbReference type="Proteomes" id="UP001610563"/>
    </source>
</evidence>
<proteinExistence type="predicted"/>
<dbReference type="EMBL" id="JBFTWV010000189">
    <property type="protein sequence ID" value="KAL2784215.1"/>
    <property type="molecule type" value="Genomic_DNA"/>
</dbReference>
<evidence type="ECO:0000313" key="1">
    <source>
        <dbReference type="EMBL" id="KAL2784215.1"/>
    </source>
</evidence>
<sequence length="535" mass="61606">MISPRFIPHEIIDLIIPHLWEISLETPPLRVWEVDKKPNSRGLASYATISRTWQFAIERYTFASIMTCSDDLPRLKRIVGDCARRRSHVKELWFSINLLPYSESRRYFVERPEEHQANLAAFQQGIQDLWGELSRWSRECHPSGIRLVLNADARINRDAENNEHLVSDGLTARWQYPDHFLSLGQDTRLPSLPAISELGVGFEGRYFHPSAIETLILSLPAVRRLHLFVGAPQPRNHELRAEHRAILAQALGSHTLRQLEFLSVSMEYSTPNNHSWDMSPAHDPYYPEGDVLNRAICKLAQRSLRFLNLMDGWPISPALWGAGDQDDASNSAAEIVFPCLETVYVQHSHITYDGRWFYTGHPEAPPPSSGHTAAPPIYIDYPSPLPIEAADNSNPEALGRENTIDRTRHLIQNADHPFHEWRVRPDPEMYNPLLRSLMRAVLQMPRLKSLWVELYTKTLLSNRIMMQVVAPGEKAGVLRWTRRLEDDLGRWRWIVLVEEDLNDMLDWAWKVPADVYPLMREMVGEDGAVLVQRFP</sequence>
<keyword evidence="2" id="KW-1185">Reference proteome</keyword>
<organism evidence="1 2">
    <name type="scientific">Aspergillus keveii</name>
    <dbReference type="NCBI Taxonomy" id="714993"/>
    <lineage>
        <taxon>Eukaryota</taxon>
        <taxon>Fungi</taxon>
        <taxon>Dikarya</taxon>
        <taxon>Ascomycota</taxon>
        <taxon>Pezizomycotina</taxon>
        <taxon>Eurotiomycetes</taxon>
        <taxon>Eurotiomycetidae</taxon>
        <taxon>Eurotiales</taxon>
        <taxon>Aspergillaceae</taxon>
        <taxon>Aspergillus</taxon>
        <taxon>Aspergillus subgen. Nidulantes</taxon>
    </lineage>
</organism>
<protein>
    <recommendedName>
        <fullName evidence="3">F-box domain protein</fullName>
    </recommendedName>
</protein>
<reference evidence="1 2" key="1">
    <citation type="submission" date="2024-07" db="EMBL/GenBank/DDBJ databases">
        <title>Section-level genome sequencing and comparative genomics of Aspergillus sections Usti and Cavernicolus.</title>
        <authorList>
            <consortium name="Lawrence Berkeley National Laboratory"/>
            <person name="Nybo J.L."/>
            <person name="Vesth T.C."/>
            <person name="Theobald S."/>
            <person name="Frisvad J.C."/>
            <person name="Larsen T.O."/>
            <person name="Kjaerboelling I."/>
            <person name="Rothschild-Mancinelli K."/>
            <person name="Lyhne E.K."/>
            <person name="Kogle M.E."/>
            <person name="Barry K."/>
            <person name="Clum A."/>
            <person name="Na H."/>
            <person name="Ledsgaard L."/>
            <person name="Lin J."/>
            <person name="Lipzen A."/>
            <person name="Kuo A."/>
            <person name="Riley R."/>
            <person name="Mondo S."/>
            <person name="Labutti K."/>
            <person name="Haridas S."/>
            <person name="Pangalinan J."/>
            <person name="Salamov A.A."/>
            <person name="Simmons B.A."/>
            <person name="Magnuson J.K."/>
            <person name="Chen J."/>
            <person name="Drula E."/>
            <person name="Henrissat B."/>
            <person name="Wiebenga A."/>
            <person name="Lubbers R.J."/>
            <person name="Gomes A.C."/>
            <person name="Makela M.R."/>
            <person name="Stajich J."/>
            <person name="Grigoriev I.V."/>
            <person name="Mortensen U.H."/>
            <person name="De Vries R.P."/>
            <person name="Baker S.E."/>
            <person name="Andersen M.R."/>
        </authorList>
    </citation>
    <scope>NUCLEOTIDE SEQUENCE [LARGE SCALE GENOMIC DNA]</scope>
    <source>
        <strain evidence="1 2">CBS 209.92</strain>
    </source>
</reference>
<accession>A0ABR4FLW1</accession>